<dbReference type="Gene3D" id="2.30.30.40">
    <property type="entry name" value="SH3 Domains"/>
    <property type="match status" value="1"/>
</dbReference>
<feature type="chain" id="PRO_5014596913" description="SH3b domain-containing protein" evidence="1">
    <location>
        <begin position="20"/>
        <end position="277"/>
    </location>
</feature>
<gene>
    <name evidence="2" type="ORF">THSYN_17865</name>
</gene>
<evidence type="ECO:0000256" key="1">
    <source>
        <dbReference type="SAM" id="SignalP"/>
    </source>
</evidence>
<accession>A0A2K8UAP3</accession>
<keyword evidence="3" id="KW-1185">Reference proteome</keyword>
<dbReference type="AlphaFoldDB" id="A0A2K8UAP3"/>
<name>A0A2K8UAP3_9GAMM</name>
<evidence type="ECO:0000313" key="2">
    <source>
        <dbReference type="EMBL" id="AUB82625.1"/>
    </source>
</evidence>
<dbReference type="KEGG" id="tsy:THSYN_17865"/>
<dbReference type="Gene3D" id="2.60.120.380">
    <property type="match status" value="1"/>
</dbReference>
<evidence type="ECO:0008006" key="4">
    <source>
        <dbReference type="Google" id="ProtNLM"/>
    </source>
</evidence>
<dbReference type="RefSeq" id="WP_216644568.1">
    <property type="nucleotide sequence ID" value="NZ_CP020370.1"/>
</dbReference>
<organism evidence="2 3">
    <name type="scientific">Candidatus Thiodictyon syntrophicum</name>
    <dbReference type="NCBI Taxonomy" id="1166950"/>
    <lineage>
        <taxon>Bacteria</taxon>
        <taxon>Pseudomonadati</taxon>
        <taxon>Pseudomonadota</taxon>
        <taxon>Gammaproteobacteria</taxon>
        <taxon>Chromatiales</taxon>
        <taxon>Chromatiaceae</taxon>
        <taxon>Thiodictyon</taxon>
    </lineage>
</organism>
<reference evidence="2 3" key="1">
    <citation type="submission" date="2017-03" db="EMBL/GenBank/DDBJ databases">
        <title>Complete genome sequence of Candidatus 'Thiodictyon syntrophicum' sp. nov. strain Cad16T, a photolithoautotroph purple sulfur bacterium isolated from an alpine meromictic lake.</title>
        <authorList>
            <person name="Luedin S.M."/>
            <person name="Pothier J.F."/>
            <person name="Danza F."/>
            <person name="Storelli N."/>
            <person name="Wittwer M."/>
            <person name="Tonolla M."/>
        </authorList>
    </citation>
    <scope>NUCLEOTIDE SEQUENCE [LARGE SCALE GENOMIC DNA]</scope>
    <source>
        <strain evidence="2 3">Cad16T</strain>
    </source>
</reference>
<keyword evidence="1" id="KW-0732">Signal</keyword>
<dbReference type="EMBL" id="CP020370">
    <property type="protein sequence ID" value="AUB82625.1"/>
    <property type="molecule type" value="Genomic_DNA"/>
</dbReference>
<evidence type="ECO:0000313" key="3">
    <source>
        <dbReference type="Proteomes" id="UP000232638"/>
    </source>
</evidence>
<feature type="signal peptide" evidence="1">
    <location>
        <begin position="1"/>
        <end position="19"/>
    </location>
</feature>
<dbReference type="Proteomes" id="UP000232638">
    <property type="component" value="Chromosome"/>
</dbReference>
<proteinExistence type="predicted"/>
<sequence>MKYVLSITALLLVSTTAVAMTPGNMPAYCRGQAASAFATPDPNRGLSSTMKSLPFIFLVWLVAAVPVLAADGIREEAVHFKAGTSGTTLKGRLHGDQDVDYVLGAKAGQRMTVDLHTDNPQAYFNVLPPGTDEAIFVGSSAGNRFVGTLPADGNYRIRVYLMRPAARRGETANYRLGIKIGGGAHAGAPAPKGDFADGLAGGPDFWQVTGVAANDQLKVRRSPSAKAATIVGLPNGAVLRNHGCAIHGGQRWCQVSMQDDPGRRGWVAGRYLRESSN</sequence>
<protein>
    <recommendedName>
        <fullName evidence="4">SH3b domain-containing protein</fullName>
    </recommendedName>
</protein>